<dbReference type="SUPFAM" id="SSF48403">
    <property type="entry name" value="Ankyrin repeat"/>
    <property type="match status" value="3"/>
</dbReference>
<feature type="repeat" description="ANK" evidence="3">
    <location>
        <begin position="541"/>
        <end position="573"/>
    </location>
</feature>
<evidence type="ECO:0000256" key="1">
    <source>
        <dbReference type="ARBA" id="ARBA00022737"/>
    </source>
</evidence>
<keyword evidence="7" id="KW-1185">Reference proteome</keyword>
<dbReference type="InterPro" id="IPR027417">
    <property type="entry name" value="P-loop_NTPase"/>
</dbReference>
<name>A0A9W9ML92_9EURO</name>
<keyword evidence="4" id="KW-0472">Membrane</keyword>
<dbReference type="PANTHER" id="PTHR24198">
    <property type="entry name" value="ANKYRIN REPEAT AND PROTEIN KINASE DOMAIN-CONTAINING PROTEIN"/>
    <property type="match status" value="1"/>
</dbReference>
<dbReference type="PROSITE" id="PS50837">
    <property type="entry name" value="NACHT"/>
    <property type="match status" value="1"/>
</dbReference>
<reference evidence="6" key="2">
    <citation type="journal article" date="2023" name="IMA Fungus">
        <title>Comparative genomic study of the Penicillium genus elucidates a diverse pangenome and 15 lateral gene transfer events.</title>
        <authorList>
            <person name="Petersen C."/>
            <person name="Sorensen T."/>
            <person name="Nielsen M.R."/>
            <person name="Sondergaard T.E."/>
            <person name="Sorensen J.L."/>
            <person name="Fitzpatrick D.A."/>
            <person name="Frisvad J.C."/>
            <person name="Nielsen K.L."/>
        </authorList>
    </citation>
    <scope>NUCLEOTIDE SEQUENCE</scope>
    <source>
        <strain evidence="6">IBT 20477</strain>
    </source>
</reference>
<feature type="repeat" description="ANK" evidence="3">
    <location>
        <begin position="1384"/>
        <end position="1416"/>
    </location>
</feature>
<feature type="repeat" description="ANK" evidence="3">
    <location>
        <begin position="640"/>
        <end position="672"/>
    </location>
</feature>
<feature type="repeat" description="ANK" evidence="3">
    <location>
        <begin position="673"/>
        <end position="705"/>
    </location>
</feature>
<feature type="repeat" description="ANK" evidence="3">
    <location>
        <begin position="574"/>
        <end position="606"/>
    </location>
</feature>
<evidence type="ECO:0000313" key="6">
    <source>
        <dbReference type="EMBL" id="KAJ5203426.1"/>
    </source>
</evidence>
<evidence type="ECO:0000256" key="4">
    <source>
        <dbReference type="SAM" id="Phobius"/>
    </source>
</evidence>
<accession>A0A9W9ML92</accession>
<evidence type="ECO:0000259" key="5">
    <source>
        <dbReference type="PROSITE" id="PS50837"/>
    </source>
</evidence>
<sequence>MSSTSFGNENLGTQVGINHGQIYYSSAVEVLRSLAFPQMLDRRDNIEPCHPDTCQWILELEKYKSWRSQSRGLLWIKGKPGAGKSTLMLFLHDNLKRDVDHGIRLEFFFTARGTEMQRMPLGMLRSLLNQIFDRDATVRPQVREAYEQRCRQFGYGERGWEWPRVVLEELLAVTILASASRQQIMIFVDALDEAGAESAQHLAAYFHRLIDRAEKKDVAVQICISCRHYPIMESDPTREISVEHHNHDDIVRYMKDIIADTDVGDGPGQETREALADQLIRQCNGVFQWAHLIMPLIRQKILEGESFDDIRCWLHEVPVGLEDVYTYILNNVIEGRNRAQSFLLFQWVSLAERPLTVTEMRYALAAQNAELTFPQKTWEKIDGFVESNGRMKRKIQALSGGLAEVISTGDHHETVQVVHQSVNDFLRTKGLGLLCHNIGSSMLPMDGEKILSQCQATLYRTCLVYLATVHMPRKMLDERGFIQDHPLLNYTTYNLFIHAEKAASSRADVLQNEQDILQQVIGSWVQIYQIQYRHSERYPQEGTTILHVAAAANLVDVIESVVSNGGDVMKKDIIGNTAFHLAARQGHTTAGKILREKGADREAKNKNGMTPLTEAARCGHVRFVEWLVHEGANVETSARSEGGALQAASLEGHQRVVVILLGAGADVNAQGGEYRNALQAAAYGGNTEIVQMLLEAHADVNAQGGEYGNALQAAAYKGNTETVQMLLEAHADVNAQGGEYGNALRAAAYKGNTETVQMLLEAHADVNAQGGEYGNPLQAACAVYKGNTEIVRMLLEAHADVNAQGGKYGNALQAAVYRGNTETVQMLLEAHADVNAQGGYYGNPLQAACVYEGNTEIVQMLLKAHADINAQGGEYGNALQAAVCRGNTETVQILLDSRAHINAQGGEYGNALRAAAYKGNTETVQMLLEAHADVNAQGGEYGNPLQAACAAYKGNTEMVQMLLEAHADVNAQGGEYGNALQAAVYRGNTETVQMLLEAHADANAQGGKYGNALQAACAAYKGNTETVQMLLEAHADVNAQGGKYGNALQAACAAYKGNTETVQMLLEAHADVNAQGGEYGNPLQAACVYEGNTEIVRMLLEAHADVNAQGGEYGNALRAAAYKGNTETVQMLLEAHADVNAQGGEYGNPLQAACAAYKGNTEIVRMLLEAHADVNAQGGYYGNPLQAACAVYKGNTETVQMLLEAHADVNAQGGEYGNPLQAACAAYKGNTETVQMLLEAHADVNAQGGYYGNPLQAACVYEGNTEIVQMLLEAHADVNAQGGYYGNPLQAACAYEGNTETVQMLLEARAHVNAQGGRYGSPLLAAVQEGDADRVQMLLRAGADVLLANELDQTPLHIAALGDMLDLLNRFPLLASATNNRDKFLQTPLHLAICLGHIEFAKKLLHLGANPSLPDGYGRNILDWVVGNESLMHQIQTHCPQILVTPEETQELTVRQSILQISDTLLCSKLGSPWPLLRQIGRYFLFLDDVDNAHYIFQLHLPQSNSAHTDIHNIACHLCKHLITGSHDVCRVCAYMDICSSCVQKRAYHSRLHPNQEHKTFEVLYVPANESRLTGSASEQLSHFLSNIVHELSAANADITEVEPSNDSVSYSAPKKTALVSRAVLGRTTLSCALFFGLSAVLLRYWFF</sequence>
<feature type="repeat" description="ANK" evidence="3">
    <location>
        <begin position="807"/>
        <end position="839"/>
    </location>
</feature>
<dbReference type="Gene3D" id="1.25.40.20">
    <property type="entry name" value="Ankyrin repeat-containing domain"/>
    <property type="match status" value="10"/>
</dbReference>
<feature type="repeat" description="ANK" evidence="3">
    <location>
        <begin position="1318"/>
        <end position="1350"/>
    </location>
</feature>
<dbReference type="PROSITE" id="PS50088">
    <property type="entry name" value="ANK_REPEAT"/>
    <property type="match status" value="13"/>
</dbReference>
<evidence type="ECO:0000313" key="7">
    <source>
        <dbReference type="Proteomes" id="UP001150942"/>
    </source>
</evidence>
<dbReference type="Pfam" id="PF24883">
    <property type="entry name" value="NPHP3_N"/>
    <property type="match status" value="1"/>
</dbReference>
<feature type="domain" description="NACHT" evidence="5">
    <location>
        <begin position="72"/>
        <end position="227"/>
    </location>
</feature>
<comment type="caution">
    <text evidence="6">The sequence shown here is derived from an EMBL/GenBank/DDBJ whole genome shotgun (WGS) entry which is preliminary data.</text>
</comment>
<dbReference type="EMBL" id="JAPQKQ010000003">
    <property type="protein sequence ID" value="KAJ5203426.1"/>
    <property type="molecule type" value="Genomic_DNA"/>
</dbReference>
<dbReference type="Gene3D" id="3.40.50.300">
    <property type="entry name" value="P-loop containing nucleotide triphosphate hydrolases"/>
    <property type="match status" value="1"/>
</dbReference>
<keyword evidence="4" id="KW-1133">Transmembrane helix</keyword>
<dbReference type="Pfam" id="PF12796">
    <property type="entry name" value="Ank_2"/>
    <property type="match status" value="8"/>
</dbReference>
<dbReference type="PRINTS" id="PR01415">
    <property type="entry name" value="ANKYRIN"/>
</dbReference>
<dbReference type="SUPFAM" id="SSF52540">
    <property type="entry name" value="P-loop containing nucleoside triphosphate hydrolases"/>
    <property type="match status" value="1"/>
</dbReference>
<dbReference type="InterPro" id="IPR002110">
    <property type="entry name" value="Ankyrin_rpt"/>
</dbReference>
<feature type="transmembrane region" description="Helical" evidence="4">
    <location>
        <begin position="1624"/>
        <end position="1647"/>
    </location>
</feature>
<dbReference type="PROSITE" id="PS50297">
    <property type="entry name" value="ANK_REP_REGION"/>
    <property type="match status" value="7"/>
</dbReference>
<proteinExistence type="predicted"/>
<evidence type="ECO:0000256" key="2">
    <source>
        <dbReference type="ARBA" id="ARBA00023043"/>
    </source>
</evidence>
<feature type="repeat" description="ANK" evidence="3">
    <location>
        <begin position="739"/>
        <end position="771"/>
    </location>
</feature>
<dbReference type="InterPro" id="IPR007111">
    <property type="entry name" value="NACHT_NTPase"/>
</dbReference>
<feature type="repeat" description="ANK" evidence="3">
    <location>
        <begin position="907"/>
        <end position="939"/>
    </location>
</feature>
<dbReference type="SMART" id="SM00248">
    <property type="entry name" value="ANK"/>
    <property type="match status" value="26"/>
</dbReference>
<organism evidence="6 7">
    <name type="scientific">Penicillium cf. viridicatum</name>
    <dbReference type="NCBI Taxonomy" id="2972119"/>
    <lineage>
        <taxon>Eukaryota</taxon>
        <taxon>Fungi</taxon>
        <taxon>Dikarya</taxon>
        <taxon>Ascomycota</taxon>
        <taxon>Pezizomycotina</taxon>
        <taxon>Eurotiomycetes</taxon>
        <taxon>Eurotiomycetidae</taxon>
        <taxon>Eurotiales</taxon>
        <taxon>Aspergillaceae</taxon>
        <taxon>Penicillium</taxon>
    </lineage>
</organism>
<dbReference type="Proteomes" id="UP001150942">
    <property type="component" value="Unassembled WGS sequence"/>
</dbReference>
<protein>
    <recommendedName>
        <fullName evidence="5">NACHT domain-containing protein</fullName>
    </recommendedName>
</protein>
<keyword evidence="1" id="KW-0677">Repeat</keyword>
<dbReference type="SUPFAM" id="SSF57850">
    <property type="entry name" value="RING/U-box"/>
    <property type="match status" value="1"/>
</dbReference>
<evidence type="ECO:0000256" key="3">
    <source>
        <dbReference type="PROSITE-ProRule" id="PRU00023"/>
    </source>
</evidence>
<dbReference type="Pfam" id="PF22939">
    <property type="entry name" value="WHD_GPIID"/>
    <property type="match status" value="1"/>
</dbReference>
<dbReference type="InterPro" id="IPR036770">
    <property type="entry name" value="Ankyrin_rpt-contain_sf"/>
</dbReference>
<feature type="repeat" description="ANK" evidence="3">
    <location>
        <begin position="975"/>
        <end position="1007"/>
    </location>
</feature>
<dbReference type="InterPro" id="IPR054471">
    <property type="entry name" value="GPIID_WHD"/>
</dbReference>
<feature type="repeat" description="ANK" evidence="3">
    <location>
        <begin position="706"/>
        <end position="738"/>
    </location>
</feature>
<feature type="repeat" description="ANK" evidence="3">
    <location>
        <begin position="607"/>
        <end position="639"/>
    </location>
</feature>
<keyword evidence="4" id="KW-0812">Transmembrane</keyword>
<gene>
    <name evidence="6" type="ORF">N7449_005505</name>
</gene>
<dbReference type="GO" id="GO:0005737">
    <property type="term" value="C:cytoplasm"/>
    <property type="evidence" value="ECO:0007669"/>
    <property type="project" value="TreeGrafter"/>
</dbReference>
<reference evidence="6" key="1">
    <citation type="submission" date="2022-11" db="EMBL/GenBank/DDBJ databases">
        <authorList>
            <person name="Petersen C."/>
        </authorList>
    </citation>
    <scope>NUCLEOTIDE SEQUENCE</scope>
    <source>
        <strain evidence="6">IBT 20477</strain>
    </source>
</reference>
<keyword evidence="2 3" id="KW-0040">ANK repeat</keyword>
<dbReference type="InterPro" id="IPR056884">
    <property type="entry name" value="NPHP3-like_N"/>
</dbReference>
<dbReference type="OrthoDB" id="194358at2759"/>
<dbReference type="PANTHER" id="PTHR24198:SF165">
    <property type="entry name" value="ANKYRIN REPEAT-CONTAINING PROTEIN-RELATED"/>
    <property type="match status" value="1"/>
</dbReference>
<dbReference type="Pfam" id="PF00023">
    <property type="entry name" value="Ank"/>
    <property type="match status" value="2"/>
</dbReference>
<feature type="repeat" description="ANK" evidence="3">
    <location>
        <begin position="1112"/>
        <end position="1144"/>
    </location>
</feature>